<accession>A0A1H0UYW8</accession>
<evidence type="ECO:0000313" key="1">
    <source>
        <dbReference type="EMBL" id="SDP71108.1"/>
    </source>
</evidence>
<keyword evidence="2" id="KW-1185">Reference proteome</keyword>
<dbReference type="EMBL" id="FNJM01000013">
    <property type="protein sequence ID" value="SDP71108.1"/>
    <property type="molecule type" value="Genomic_DNA"/>
</dbReference>
<name>A0A1H0UYW8_9CLOT</name>
<dbReference type="GO" id="GO:0140359">
    <property type="term" value="F:ABC-type transporter activity"/>
    <property type="evidence" value="ECO:0007669"/>
    <property type="project" value="InterPro"/>
</dbReference>
<sequence length="293" mass="31750">MYRLIKAELFKLFKNKTFKVLCIVAIILSIIVIAMTSIITEDFLLKALGDIPQEQKMIQLEQIRGASSEASFTPGQLGFHVSGAKDMFNITTIELFHTAFGVGAIEILIGVLVAAFLAKEYSEGTIKNILAYGKKRSHYYISKWIAITVGTTIIMAITVGLATIINIIINGWGEPFEIIQLMGMLKTFGAAVIVNSAVVAIIMLIATLVKSNGATIGISVAIFVGIPLFTSFLYGKIDWFDNLYELTLLYNVAIVTAISANSADVIKAIMISLVTLVAALGCGIAVFNKQDIK</sequence>
<protein>
    <submittedName>
        <fullName evidence="1">ABC-2 type transport system permease protein</fullName>
    </submittedName>
</protein>
<dbReference type="Proteomes" id="UP000198597">
    <property type="component" value="Unassembled WGS sequence"/>
</dbReference>
<reference evidence="1 2" key="1">
    <citation type="submission" date="2016-10" db="EMBL/GenBank/DDBJ databases">
        <authorList>
            <person name="de Groot N.N."/>
        </authorList>
    </citation>
    <scope>NUCLEOTIDE SEQUENCE [LARGE SCALE GENOMIC DNA]</scope>
    <source>
        <strain evidence="1 2">DSM 12272</strain>
    </source>
</reference>
<dbReference type="Pfam" id="PF12730">
    <property type="entry name" value="ABC2_membrane_4"/>
    <property type="match status" value="1"/>
</dbReference>
<evidence type="ECO:0000313" key="2">
    <source>
        <dbReference type="Proteomes" id="UP000198597"/>
    </source>
</evidence>
<dbReference type="AlphaFoldDB" id="A0A1H0UYW8"/>
<proteinExistence type="predicted"/>
<dbReference type="GO" id="GO:0005886">
    <property type="term" value="C:plasma membrane"/>
    <property type="evidence" value="ECO:0007669"/>
    <property type="project" value="UniProtKB-SubCell"/>
</dbReference>
<dbReference type="STRING" id="94869.SAMN04488529_11341"/>
<dbReference type="PANTHER" id="PTHR37305:SF1">
    <property type="entry name" value="MEMBRANE PROTEIN"/>
    <property type="match status" value="1"/>
</dbReference>
<dbReference type="OrthoDB" id="1701857at2"/>
<gene>
    <name evidence="1" type="ORF">SAMN04488529_11341</name>
</gene>
<dbReference type="RefSeq" id="WP_089971925.1">
    <property type="nucleotide sequence ID" value="NZ_FNJM01000013.1"/>
</dbReference>
<dbReference type="PANTHER" id="PTHR37305">
    <property type="entry name" value="INTEGRAL MEMBRANE PROTEIN-RELATED"/>
    <property type="match status" value="1"/>
</dbReference>
<organism evidence="1 2">
    <name type="scientific">Clostridium gasigenes</name>
    <dbReference type="NCBI Taxonomy" id="94869"/>
    <lineage>
        <taxon>Bacteria</taxon>
        <taxon>Bacillati</taxon>
        <taxon>Bacillota</taxon>
        <taxon>Clostridia</taxon>
        <taxon>Eubacteriales</taxon>
        <taxon>Clostridiaceae</taxon>
        <taxon>Clostridium</taxon>
    </lineage>
</organism>